<dbReference type="AlphaFoldDB" id="A0AAV3REU2"/>
<gene>
    <name evidence="1" type="ORF">LIER_27063</name>
</gene>
<organism evidence="1 2">
    <name type="scientific">Lithospermum erythrorhizon</name>
    <name type="common">Purple gromwell</name>
    <name type="synonym">Lithospermum officinale var. erythrorhizon</name>
    <dbReference type="NCBI Taxonomy" id="34254"/>
    <lineage>
        <taxon>Eukaryota</taxon>
        <taxon>Viridiplantae</taxon>
        <taxon>Streptophyta</taxon>
        <taxon>Embryophyta</taxon>
        <taxon>Tracheophyta</taxon>
        <taxon>Spermatophyta</taxon>
        <taxon>Magnoliopsida</taxon>
        <taxon>eudicotyledons</taxon>
        <taxon>Gunneridae</taxon>
        <taxon>Pentapetalae</taxon>
        <taxon>asterids</taxon>
        <taxon>lamiids</taxon>
        <taxon>Boraginales</taxon>
        <taxon>Boraginaceae</taxon>
        <taxon>Boraginoideae</taxon>
        <taxon>Lithospermeae</taxon>
        <taxon>Lithospermum</taxon>
    </lineage>
</organism>
<sequence length="160" mass="18470">MPFGVIPWICCSKDGLSIDELKVKTIRDWKTPTTMAEVRSFHGLVSFYRHFIHNFSTIMSPITNCMKGTKLTWTPEASTTFEEIKVIAHVKWLRGNQAMLGFTCLYPFQRDLEQVSVWILFQVFHALSELNSLTIGVRRGARDFTLSPLFMDTILEHQLI</sequence>
<dbReference type="FunFam" id="3.30.70.270:FF:000020">
    <property type="entry name" value="Transposon Tf2-6 polyprotein-like Protein"/>
    <property type="match status" value="1"/>
</dbReference>
<evidence type="ECO:0008006" key="3">
    <source>
        <dbReference type="Google" id="ProtNLM"/>
    </source>
</evidence>
<dbReference type="PANTHER" id="PTHR37984">
    <property type="entry name" value="PROTEIN CBG26694"/>
    <property type="match status" value="1"/>
</dbReference>
<dbReference type="SUPFAM" id="SSF56672">
    <property type="entry name" value="DNA/RNA polymerases"/>
    <property type="match status" value="1"/>
</dbReference>
<evidence type="ECO:0000313" key="2">
    <source>
        <dbReference type="Proteomes" id="UP001454036"/>
    </source>
</evidence>
<dbReference type="EMBL" id="BAABME010008603">
    <property type="protein sequence ID" value="GAA0173448.1"/>
    <property type="molecule type" value="Genomic_DNA"/>
</dbReference>
<proteinExistence type="predicted"/>
<dbReference type="Proteomes" id="UP001454036">
    <property type="component" value="Unassembled WGS sequence"/>
</dbReference>
<keyword evidence="2" id="KW-1185">Reference proteome</keyword>
<dbReference type="PANTHER" id="PTHR37984:SF5">
    <property type="entry name" value="PROTEIN NYNRIN-LIKE"/>
    <property type="match status" value="1"/>
</dbReference>
<evidence type="ECO:0000313" key="1">
    <source>
        <dbReference type="EMBL" id="GAA0173448.1"/>
    </source>
</evidence>
<protein>
    <recommendedName>
        <fullName evidence="3">Reverse transcriptase/retrotransposon-derived protein RNase H-like domain-containing protein</fullName>
    </recommendedName>
</protein>
<name>A0AAV3REU2_LITER</name>
<dbReference type="InterPro" id="IPR043128">
    <property type="entry name" value="Rev_trsase/Diguanyl_cyclase"/>
</dbReference>
<accession>A0AAV3REU2</accession>
<dbReference type="InterPro" id="IPR050951">
    <property type="entry name" value="Retrovirus_Pol_polyprotein"/>
</dbReference>
<reference evidence="1 2" key="1">
    <citation type="submission" date="2024-01" db="EMBL/GenBank/DDBJ databases">
        <title>The complete chloroplast genome sequence of Lithospermum erythrorhizon: insights into the phylogenetic relationship among Boraginaceae species and the maternal lineages of purple gromwells.</title>
        <authorList>
            <person name="Okada T."/>
            <person name="Watanabe K."/>
        </authorList>
    </citation>
    <scope>NUCLEOTIDE SEQUENCE [LARGE SCALE GENOMIC DNA]</scope>
</reference>
<dbReference type="InterPro" id="IPR043502">
    <property type="entry name" value="DNA/RNA_pol_sf"/>
</dbReference>
<comment type="caution">
    <text evidence="1">The sequence shown here is derived from an EMBL/GenBank/DDBJ whole genome shotgun (WGS) entry which is preliminary data.</text>
</comment>
<dbReference type="Gene3D" id="3.30.70.270">
    <property type="match status" value="1"/>
</dbReference>